<dbReference type="EMBL" id="JADOEF010000004">
    <property type="protein sequence ID" value="MBF7812230.1"/>
    <property type="molecule type" value="Genomic_DNA"/>
</dbReference>
<evidence type="ECO:0000313" key="1">
    <source>
        <dbReference type="EMBL" id="MBF7812230.1"/>
    </source>
</evidence>
<protein>
    <submittedName>
        <fullName evidence="1">Uncharacterized protein</fullName>
    </submittedName>
</protein>
<dbReference type="AlphaFoldDB" id="A0AAE2V0I6"/>
<proteinExistence type="predicted"/>
<sequence length="61" mass="7253">MNNRKKLKLNMNLNDRGMVMCAKSHSECNGCKECCELMELSYDQFSNKEIIECFTNDERRR</sequence>
<gene>
    <name evidence="1" type="ORF">IS491_26945</name>
</gene>
<accession>A0AAE2V0I6</accession>
<dbReference type="Proteomes" id="UP000631418">
    <property type="component" value="Unassembled WGS sequence"/>
</dbReference>
<organism evidence="1 2">
    <name type="scientific">Clostridium beijerinckii</name>
    <name type="common">Clostridium MP</name>
    <dbReference type="NCBI Taxonomy" id="1520"/>
    <lineage>
        <taxon>Bacteria</taxon>
        <taxon>Bacillati</taxon>
        <taxon>Bacillota</taxon>
        <taxon>Clostridia</taxon>
        <taxon>Eubacteriales</taxon>
        <taxon>Clostridiaceae</taxon>
        <taxon>Clostridium</taxon>
    </lineage>
</organism>
<evidence type="ECO:0000313" key="2">
    <source>
        <dbReference type="Proteomes" id="UP000631418"/>
    </source>
</evidence>
<reference evidence="1" key="1">
    <citation type="submission" date="2020-11" db="EMBL/GenBank/DDBJ databases">
        <authorList>
            <person name="Thieme N."/>
            <person name="Liebl W."/>
            <person name="Zverlov V."/>
        </authorList>
    </citation>
    <scope>NUCLEOTIDE SEQUENCE</scope>
    <source>
        <strain evidence="1">NT08</strain>
    </source>
</reference>
<name>A0AAE2V0I6_CLOBE</name>
<dbReference type="RefSeq" id="WP_038457357.1">
    <property type="nucleotide sequence ID" value="NZ_CP073279.1"/>
</dbReference>
<comment type="caution">
    <text evidence="1">The sequence shown here is derived from an EMBL/GenBank/DDBJ whole genome shotgun (WGS) entry which is preliminary data.</text>
</comment>